<dbReference type="InParanoid" id="A0A061EQI0"/>
<sequence length="76" mass="8534">MLSIKYPLQWAVASTDSHSYGGVPLTGKDGEGELNTANINPAFSVLEVIGIYLLYRICLDVIKILYIIYILFYNFT</sequence>
<dbReference type="Gramene" id="EOY07285">
    <property type="protein sequence ID" value="EOY07285"/>
    <property type="gene ID" value="TCM_021755"/>
</dbReference>
<protein>
    <submittedName>
        <fullName evidence="2">Uncharacterized protein</fullName>
    </submittedName>
</protein>
<name>A0A061EQI0_THECC</name>
<reference evidence="2 3" key="1">
    <citation type="journal article" date="2013" name="Genome Biol.">
        <title>The genome sequence of the most widely cultivated cacao type and its use to identify candidate genes regulating pod color.</title>
        <authorList>
            <person name="Motamayor J.C."/>
            <person name="Mockaitis K."/>
            <person name="Schmutz J."/>
            <person name="Haiminen N."/>
            <person name="Iii D.L."/>
            <person name="Cornejo O."/>
            <person name="Findley S.D."/>
            <person name="Zheng P."/>
            <person name="Utro F."/>
            <person name="Royaert S."/>
            <person name="Saski C."/>
            <person name="Jenkins J."/>
            <person name="Podicheti R."/>
            <person name="Zhao M."/>
            <person name="Scheffler B.E."/>
            <person name="Stack J.C."/>
            <person name="Feltus F.A."/>
            <person name="Mustiga G.M."/>
            <person name="Amores F."/>
            <person name="Phillips W."/>
            <person name="Marelli J.P."/>
            <person name="May G.D."/>
            <person name="Shapiro H."/>
            <person name="Ma J."/>
            <person name="Bustamante C.D."/>
            <person name="Schnell R.J."/>
            <person name="Main D."/>
            <person name="Gilbert D."/>
            <person name="Parida L."/>
            <person name="Kuhn D.N."/>
        </authorList>
    </citation>
    <scope>NUCLEOTIDE SEQUENCE [LARGE SCALE GENOMIC DNA]</scope>
    <source>
        <strain evidence="3">cv. Matina 1-6</strain>
    </source>
</reference>
<keyword evidence="1" id="KW-1133">Transmembrane helix</keyword>
<dbReference type="AlphaFoldDB" id="A0A061EQI0"/>
<dbReference type="HOGENOM" id="CLU_2659497_0_0_1"/>
<accession>A0A061EQI0</accession>
<proteinExistence type="predicted"/>
<evidence type="ECO:0000313" key="2">
    <source>
        <dbReference type="EMBL" id="EOY07285.1"/>
    </source>
</evidence>
<keyword evidence="1" id="KW-0472">Membrane</keyword>
<keyword evidence="3" id="KW-1185">Reference proteome</keyword>
<dbReference type="EMBL" id="CM001883">
    <property type="protein sequence ID" value="EOY07285.1"/>
    <property type="molecule type" value="Genomic_DNA"/>
</dbReference>
<feature type="transmembrane region" description="Helical" evidence="1">
    <location>
        <begin position="53"/>
        <end position="75"/>
    </location>
</feature>
<keyword evidence="1" id="KW-0812">Transmembrane</keyword>
<organism evidence="2 3">
    <name type="scientific">Theobroma cacao</name>
    <name type="common">Cacao</name>
    <name type="synonym">Cocoa</name>
    <dbReference type="NCBI Taxonomy" id="3641"/>
    <lineage>
        <taxon>Eukaryota</taxon>
        <taxon>Viridiplantae</taxon>
        <taxon>Streptophyta</taxon>
        <taxon>Embryophyta</taxon>
        <taxon>Tracheophyta</taxon>
        <taxon>Spermatophyta</taxon>
        <taxon>Magnoliopsida</taxon>
        <taxon>eudicotyledons</taxon>
        <taxon>Gunneridae</taxon>
        <taxon>Pentapetalae</taxon>
        <taxon>rosids</taxon>
        <taxon>malvids</taxon>
        <taxon>Malvales</taxon>
        <taxon>Malvaceae</taxon>
        <taxon>Byttnerioideae</taxon>
        <taxon>Theobroma</taxon>
    </lineage>
</organism>
<dbReference type="Proteomes" id="UP000026915">
    <property type="component" value="Chromosome 5"/>
</dbReference>
<evidence type="ECO:0000256" key="1">
    <source>
        <dbReference type="SAM" id="Phobius"/>
    </source>
</evidence>
<gene>
    <name evidence="2" type="ORF">TCM_021755</name>
</gene>
<evidence type="ECO:0000313" key="3">
    <source>
        <dbReference type="Proteomes" id="UP000026915"/>
    </source>
</evidence>